<dbReference type="InterPro" id="IPR036477">
    <property type="entry name" value="Formyl_transf_N_sf"/>
</dbReference>
<feature type="compositionally biased region" description="Basic residues" evidence="5">
    <location>
        <begin position="1"/>
        <end position="10"/>
    </location>
</feature>
<comment type="pathway">
    <text evidence="1">Purine metabolism; IMP biosynthesis via de novo pathway; N(2)-formyl-N(1)-(5-phospho-D-ribosyl)glycinamide from N(1)-(5-phospho-D-ribosyl)glycinamide (10-formyl THF route): step 1/1.</text>
</comment>
<dbReference type="AlphaFoldDB" id="A0A323V5F0"/>
<evidence type="ECO:0000313" key="8">
    <source>
        <dbReference type="Proteomes" id="UP000247602"/>
    </source>
</evidence>
<feature type="non-terminal residue" evidence="7">
    <location>
        <position position="1"/>
    </location>
</feature>
<dbReference type="GO" id="GO:0006189">
    <property type="term" value="P:'de novo' IMP biosynthetic process"/>
    <property type="evidence" value="ECO:0007669"/>
    <property type="project" value="TreeGrafter"/>
</dbReference>
<dbReference type="Proteomes" id="UP000247602">
    <property type="component" value="Unassembled WGS sequence"/>
</dbReference>
<feature type="region of interest" description="Disordered" evidence="5">
    <location>
        <begin position="1"/>
        <end position="28"/>
    </location>
</feature>
<evidence type="ECO:0000256" key="3">
    <source>
        <dbReference type="ARBA" id="ARBA00022679"/>
    </source>
</evidence>
<feature type="domain" description="Formyl transferase N-terminal" evidence="6">
    <location>
        <begin position="42"/>
        <end position="87"/>
    </location>
</feature>
<evidence type="ECO:0000259" key="6">
    <source>
        <dbReference type="Pfam" id="PF00551"/>
    </source>
</evidence>
<dbReference type="PANTHER" id="PTHR43369">
    <property type="entry name" value="PHOSPHORIBOSYLGLYCINAMIDE FORMYLTRANSFERASE"/>
    <property type="match status" value="1"/>
</dbReference>
<dbReference type="GO" id="GO:0005829">
    <property type="term" value="C:cytosol"/>
    <property type="evidence" value="ECO:0007669"/>
    <property type="project" value="TreeGrafter"/>
</dbReference>
<proteinExistence type="predicted"/>
<evidence type="ECO:0000256" key="4">
    <source>
        <dbReference type="ARBA" id="ARBA00022755"/>
    </source>
</evidence>
<accession>A0A323V5F0</accession>
<keyword evidence="4" id="KW-0658">Purine biosynthesis</keyword>
<dbReference type="PANTHER" id="PTHR43369:SF2">
    <property type="entry name" value="PHOSPHORIBOSYLGLYCINAMIDE FORMYLTRANSFERASE"/>
    <property type="match status" value="1"/>
</dbReference>
<name>A0A323V5F0_9ACTN</name>
<dbReference type="InterPro" id="IPR002376">
    <property type="entry name" value="Formyl_transf_N"/>
</dbReference>
<reference evidence="7 8" key="1">
    <citation type="submission" date="2018-06" db="EMBL/GenBank/DDBJ databases">
        <title>Draft genome sequence of Modestobacter versicolor CP153-2.</title>
        <authorList>
            <person name="Gundlapally S.R."/>
        </authorList>
    </citation>
    <scope>NUCLEOTIDE SEQUENCE [LARGE SCALE GENOMIC DNA]</scope>
    <source>
        <strain evidence="7 8">CP153-2</strain>
    </source>
</reference>
<evidence type="ECO:0000313" key="7">
    <source>
        <dbReference type="EMBL" id="PZA20049.1"/>
    </source>
</evidence>
<dbReference type="EC" id="2.1.2.2" evidence="2"/>
<dbReference type="SUPFAM" id="SSF53328">
    <property type="entry name" value="Formyltransferase"/>
    <property type="match status" value="1"/>
</dbReference>
<evidence type="ECO:0000256" key="2">
    <source>
        <dbReference type="ARBA" id="ARBA00012254"/>
    </source>
</evidence>
<dbReference type="EMBL" id="QKNV01000230">
    <property type="protein sequence ID" value="PZA20049.1"/>
    <property type="molecule type" value="Genomic_DNA"/>
</dbReference>
<dbReference type="Pfam" id="PF00551">
    <property type="entry name" value="Formyl_trans_N"/>
    <property type="match status" value="1"/>
</dbReference>
<evidence type="ECO:0000256" key="5">
    <source>
        <dbReference type="SAM" id="MobiDB-lite"/>
    </source>
</evidence>
<organism evidence="7 8">
    <name type="scientific">Modestobacter versicolor</name>
    <dbReference type="NCBI Taxonomy" id="429133"/>
    <lineage>
        <taxon>Bacteria</taxon>
        <taxon>Bacillati</taxon>
        <taxon>Actinomycetota</taxon>
        <taxon>Actinomycetes</taxon>
        <taxon>Geodermatophilales</taxon>
        <taxon>Geodermatophilaceae</taxon>
        <taxon>Modestobacter</taxon>
    </lineage>
</organism>
<evidence type="ECO:0000256" key="1">
    <source>
        <dbReference type="ARBA" id="ARBA00005054"/>
    </source>
</evidence>
<dbReference type="Gene3D" id="3.40.50.170">
    <property type="entry name" value="Formyl transferase, N-terminal domain"/>
    <property type="match status" value="1"/>
</dbReference>
<keyword evidence="3" id="KW-0808">Transferase</keyword>
<protein>
    <recommendedName>
        <fullName evidence="2">phosphoribosylglycinamide formyltransferase 1</fullName>
        <ecNumber evidence="2">2.1.2.2</ecNumber>
    </recommendedName>
</protein>
<sequence length="107" mass="11338">STALASRRRVSSAARTTGFPSRFQRSGHLSVPSGWPLPAVRAHLVDAGVDTGPVLAQRPVPVLPGDDEATLHERIKTEERELLVQTLAGLVAAGLPPTVVPTEESTR</sequence>
<dbReference type="GO" id="GO:0004644">
    <property type="term" value="F:phosphoribosylglycinamide formyltransferase activity"/>
    <property type="evidence" value="ECO:0007669"/>
    <property type="project" value="UniProtKB-EC"/>
</dbReference>
<keyword evidence="8" id="KW-1185">Reference proteome</keyword>
<comment type="caution">
    <text evidence="7">The sequence shown here is derived from an EMBL/GenBank/DDBJ whole genome shotgun (WGS) entry which is preliminary data.</text>
</comment>
<gene>
    <name evidence="7" type="ORF">DMO24_17515</name>
</gene>